<dbReference type="EMBL" id="CP115667">
    <property type="protein sequence ID" value="WBW50382.1"/>
    <property type="molecule type" value="Genomic_DNA"/>
</dbReference>
<evidence type="ECO:0000256" key="1">
    <source>
        <dbReference type="ARBA" id="ARBA00004496"/>
    </source>
</evidence>
<evidence type="ECO:0000256" key="8">
    <source>
        <dbReference type="ARBA" id="ARBA00023146"/>
    </source>
</evidence>
<dbReference type="HAMAP" id="MF_00255">
    <property type="entry name" value="Gly_tRNA_synth_beta"/>
    <property type="match status" value="1"/>
</dbReference>
<comment type="catalytic activity">
    <reaction evidence="9 10">
        <text>tRNA(Gly) + glycine + ATP = glycyl-tRNA(Gly) + AMP + diphosphate</text>
        <dbReference type="Rhea" id="RHEA:16013"/>
        <dbReference type="Rhea" id="RHEA-COMP:9664"/>
        <dbReference type="Rhea" id="RHEA-COMP:9683"/>
        <dbReference type="ChEBI" id="CHEBI:30616"/>
        <dbReference type="ChEBI" id="CHEBI:33019"/>
        <dbReference type="ChEBI" id="CHEBI:57305"/>
        <dbReference type="ChEBI" id="CHEBI:78442"/>
        <dbReference type="ChEBI" id="CHEBI:78522"/>
        <dbReference type="ChEBI" id="CHEBI:456215"/>
        <dbReference type="EC" id="6.1.1.14"/>
    </reaction>
</comment>
<sequence length="690" mass="77648">MNKYLLEIGVEELPSRFCAMAMNQLEQKATKLLKDYELDYGELKVYATPRRLSLIIEDIATAQADVDTEVKGPALKISFDENHAPTKPLQGFMKSQNVTESDIFTKELKGTEYVYARIHKKGATLDTVIAENMAELIKSINFPKNMRWGGKAIKFARPIRWVVSMLNDKVLPFDFEGISVGNVTYGHRFLGGRVDIDHVDNYEALLEKNYVILDQDKRRDSIKFDSLKLAKSVNGDIHDDDALLEELTYIVEYPTPLLGEIKEKYLNLPKEVITTPMRDHLRYIPVYDVNDELLPYFITVRNGGKDHADVVIAGNLKVLEARLEDAVFFYDDDISKPLENYTEALSGLMFHEKLGTMADKTARLEKLSIKIAEELQLGDTTREHLERAANLAKADLTTKLVQEFTELQGVMGAIYAEKSGEPSIVAQAIDEQYKPRFSGDALPSSTVGSVLAIADKLDSITGMFAVGLIPTGSQDPFALRRQAIGIINIIMEKKWALSMAELIDTALFIYTDSLGLVFDYDAVKTAIIDFFKGRMKTMMNDEGIRYDIIDAVMDTEGSIYDIITKGRVFTDYFTDERKTFVDSFTRIKNITTKNMAAATFDDALLKEPEEKALYEAVTEVLPEVDDATEGKNFADALDKLSRLEGPITDFFDHVLVLDKDEVLKNNRLALLESLDRTVSKLLDIGKLVIS</sequence>
<dbReference type="Pfam" id="PF02092">
    <property type="entry name" value="tRNA_synt_2f"/>
    <property type="match status" value="1"/>
</dbReference>
<keyword evidence="5 10" id="KW-0547">Nucleotide-binding</keyword>
<evidence type="ECO:0000256" key="7">
    <source>
        <dbReference type="ARBA" id="ARBA00022917"/>
    </source>
</evidence>
<evidence type="ECO:0000259" key="11">
    <source>
        <dbReference type="Pfam" id="PF05746"/>
    </source>
</evidence>
<evidence type="ECO:0000256" key="4">
    <source>
        <dbReference type="ARBA" id="ARBA00022598"/>
    </source>
</evidence>
<dbReference type="GO" id="GO:0004820">
    <property type="term" value="F:glycine-tRNA ligase activity"/>
    <property type="evidence" value="ECO:0007669"/>
    <property type="project" value="UniProtKB-EC"/>
</dbReference>
<evidence type="ECO:0000313" key="12">
    <source>
        <dbReference type="EMBL" id="WBW50382.1"/>
    </source>
</evidence>
<dbReference type="PANTHER" id="PTHR30075">
    <property type="entry name" value="GLYCYL-TRNA SYNTHETASE"/>
    <property type="match status" value="1"/>
</dbReference>
<dbReference type="InterPro" id="IPR006194">
    <property type="entry name" value="Gly-tRNA-synth_heterodimer"/>
</dbReference>
<evidence type="ECO:0000256" key="10">
    <source>
        <dbReference type="HAMAP-Rule" id="MF_00255"/>
    </source>
</evidence>
<dbReference type="PRINTS" id="PR01045">
    <property type="entry name" value="TRNASYNTHGB"/>
</dbReference>
<evidence type="ECO:0000256" key="9">
    <source>
        <dbReference type="ARBA" id="ARBA00047937"/>
    </source>
</evidence>
<proteinExistence type="inferred from homology"/>
<protein>
    <recommendedName>
        <fullName evidence="10">Glycine--tRNA ligase beta subunit</fullName>
        <ecNumber evidence="10">6.1.1.14</ecNumber>
    </recommendedName>
    <alternativeName>
        <fullName evidence="10">Glycyl-tRNA synthetase beta subunit</fullName>
        <shortName evidence="10">GlyRS</shortName>
    </alternativeName>
</protein>
<reference evidence="12 13" key="1">
    <citation type="submission" date="2023-01" db="EMBL/GenBank/DDBJ databases">
        <authorList>
            <person name="Lee S.H."/>
            <person name="Jung H.S."/>
            <person name="Yun J.U."/>
        </authorList>
    </citation>
    <scope>NUCLEOTIDE SEQUENCE [LARGE SCALE GENOMIC DNA]</scope>
    <source>
        <strain evidence="12 13">CBA3646</strain>
    </source>
</reference>
<comment type="similarity">
    <text evidence="2 10">Belongs to the class-II aminoacyl-tRNA synthetase family.</text>
</comment>
<evidence type="ECO:0000256" key="3">
    <source>
        <dbReference type="ARBA" id="ARBA00022490"/>
    </source>
</evidence>
<dbReference type="RefSeq" id="WP_271191914.1">
    <property type="nucleotide sequence ID" value="NZ_CP115667.1"/>
</dbReference>
<gene>
    <name evidence="10 12" type="primary">glyS</name>
    <name evidence="12" type="ORF">O6R05_02230</name>
</gene>
<feature type="domain" description="DALR anticodon binding" evidence="11">
    <location>
        <begin position="584"/>
        <end position="684"/>
    </location>
</feature>
<dbReference type="PANTHER" id="PTHR30075:SF2">
    <property type="entry name" value="GLYCINE--TRNA LIGASE, CHLOROPLASTIC_MITOCHONDRIAL 2"/>
    <property type="match status" value="1"/>
</dbReference>
<organism evidence="12 13">
    <name type="scientific">Peptoniphilus equinus</name>
    <dbReference type="NCBI Taxonomy" id="3016343"/>
    <lineage>
        <taxon>Bacteria</taxon>
        <taxon>Bacillati</taxon>
        <taxon>Bacillota</taxon>
        <taxon>Tissierellia</taxon>
        <taxon>Tissierellales</taxon>
        <taxon>Peptoniphilaceae</taxon>
        <taxon>Peptoniphilus</taxon>
    </lineage>
</organism>
<comment type="subunit">
    <text evidence="10">Tetramer of two alpha and two beta subunits.</text>
</comment>
<dbReference type="Proteomes" id="UP001210339">
    <property type="component" value="Chromosome"/>
</dbReference>
<dbReference type="InterPro" id="IPR015944">
    <property type="entry name" value="Gly-tRNA-synth_bsu"/>
</dbReference>
<dbReference type="SUPFAM" id="SSF109604">
    <property type="entry name" value="HD-domain/PDEase-like"/>
    <property type="match status" value="1"/>
</dbReference>
<keyword evidence="8 10" id="KW-0030">Aminoacyl-tRNA synthetase</keyword>
<evidence type="ECO:0000313" key="13">
    <source>
        <dbReference type="Proteomes" id="UP001210339"/>
    </source>
</evidence>
<name>A0ABY7QUH6_9FIRM</name>
<accession>A0ABY7QUH6</accession>
<keyword evidence="3 10" id="KW-0963">Cytoplasm</keyword>
<keyword evidence="4 10" id="KW-0436">Ligase</keyword>
<keyword evidence="6 10" id="KW-0067">ATP-binding</keyword>
<comment type="subcellular location">
    <subcellularLocation>
        <location evidence="1 10">Cytoplasm</location>
    </subcellularLocation>
</comment>
<evidence type="ECO:0000256" key="2">
    <source>
        <dbReference type="ARBA" id="ARBA00008226"/>
    </source>
</evidence>
<dbReference type="EC" id="6.1.1.14" evidence="10"/>
<dbReference type="Pfam" id="PF05746">
    <property type="entry name" value="DALR_1"/>
    <property type="match status" value="1"/>
</dbReference>
<keyword evidence="13" id="KW-1185">Reference proteome</keyword>
<dbReference type="InterPro" id="IPR008909">
    <property type="entry name" value="DALR_anticod-bd"/>
</dbReference>
<dbReference type="NCBIfam" id="TIGR00211">
    <property type="entry name" value="glyS"/>
    <property type="match status" value="1"/>
</dbReference>
<evidence type="ECO:0000256" key="6">
    <source>
        <dbReference type="ARBA" id="ARBA00022840"/>
    </source>
</evidence>
<dbReference type="PROSITE" id="PS50861">
    <property type="entry name" value="AA_TRNA_LIGASE_II_GLYAB"/>
    <property type="match status" value="1"/>
</dbReference>
<keyword evidence="7 10" id="KW-0648">Protein biosynthesis</keyword>
<evidence type="ECO:0000256" key="5">
    <source>
        <dbReference type="ARBA" id="ARBA00022741"/>
    </source>
</evidence>